<dbReference type="SUPFAM" id="SSF103473">
    <property type="entry name" value="MFS general substrate transporter"/>
    <property type="match status" value="1"/>
</dbReference>
<dbReference type="GO" id="GO:0022857">
    <property type="term" value="F:transmembrane transporter activity"/>
    <property type="evidence" value="ECO:0007669"/>
    <property type="project" value="InterPro"/>
</dbReference>
<dbReference type="PANTHER" id="PTHR43129:SF1">
    <property type="entry name" value="FOSMIDOMYCIN RESISTANCE PROTEIN"/>
    <property type="match status" value="1"/>
</dbReference>
<evidence type="ECO:0000313" key="6">
    <source>
        <dbReference type="EMBL" id="VDC21930.1"/>
    </source>
</evidence>
<feature type="transmembrane region" description="Helical" evidence="4">
    <location>
        <begin position="214"/>
        <end position="238"/>
    </location>
</feature>
<feature type="transmembrane region" description="Helical" evidence="4">
    <location>
        <begin position="258"/>
        <end position="277"/>
    </location>
</feature>
<protein>
    <submittedName>
        <fullName evidence="6">Fosmidomycin resistance protein</fullName>
    </submittedName>
</protein>
<feature type="transmembrane region" description="Helical" evidence="4">
    <location>
        <begin position="289"/>
        <end position="307"/>
    </location>
</feature>
<feature type="transmembrane region" description="Helical" evidence="4">
    <location>
        <begin position="105"/>
        <end position="123"/>
    </location>
</feature>
<dbReference type="InterPro" id="IPR011701">
    <property type="entry name" value="MFS"/>
</dbReference>
<evidence type="ECO:0000256" key="1">
    <source>
        <dbReference type="ARBA" id="ARBA00022692"/>
    </source>
</evidence>
<keyword evidence="7" id="KW-1185">Reference proteome</keyword>
<evidence type="ECO:0000256" key="4">
    <source>
        <dbReference type="SAM" id="Phobius"/>
    </source>
</evidence>
<evidence type="ECO:0000256" key="2">
    <source>
        <dbReference type="ARBA" id="ARBA00022989"/>
    </source>
</evidence>
<dbReference type="EMBL" id="UXAW01000036">
    <property type="protein sequence ID" value="VDC21930.1"/>
    <property type="molecule type" value="Genomic_DNA"/>
</dbReference>
<dbReference type="PROSITE" id="PS50850">
    <property type="entry name" value="MFS"/>
    <property type="match status" value="1"/>
</dbReference>
<keyword evidence="3 4" id="KW-0472">Membrane</keyword>
<name>A0A3P5WS02_9RHOB</name>
<feature type="transmembrane region" description="Helical" evidence="4">
    <location>
        <begin position="170"/>
        <end position="194"/>
    </location>
</feature>
<feature type="transmembrane region" description="Helical" evidence="4">
    <location>
        <begin position="313"/>
        <end position="333"/>
    </location>
</feature>
<feature type="transmembrane region" description="Helical" evidence="4">
    <location>
        <begin position="144"/>
        <end position="164"/>
    </location>
</feature>
<feature type="transmembrane region" description="Helical" evidence="4">
    <location>
        <begin position="80"/>
        <end position="99"/>
    </location>
</feature>
<evidence type="ECO:0000313" key="7">
    <source>
        <dbReference type="Proteomes" id="UP000277498"/>
    </source>
</evidence>
<evidence type="ECO:0000259" key="5">
    <source>
        <dbReference type="PROSITE" id="PS50850"/>
    </source>
</evidence>
<feature type="transmembrane region" description="Helical" evidence="4">
    <location>
        <begin position="47"/>
        <end position="68"/>
    </location>
</feature>
<dbReference type="Gene3D" id="1.20.1250.20">
    <property type="entry name" value="MFS general substrate transporter like domains"/>
    <property type="match status" value="2"/>
</dbReference>
<dbReference type="AlphaFoldDB" id="A0A3P5WS02"/>
<proteinExistence type="predicted"/>
<feature type="transmembrane region" description="Helical" evidence="4">
    <location>
        <begin position="374"/>
        <end position="393"/>
    </location>
</feature>
<gene>
    <name evidence="6" type="primary">fsr</name>
    <name evidence="6" type="ORF">XINFAN_00680</name>
</gene>
<feature type="domain" description="Major facilitator superfamily (MFS) profile" evidence="5">
    <location>
        <begin position="18"/>
        <end position="399"/>
    </location>
</feature>
<dbReference type="Proteomes" id="UP000277498">
    <property type="component" value="Unassembled WGS sequence"/>
</dbReference>
<keyword evidence="2 4" id="KW-1133">Transmembrane helix</keyword>
<sequence length="400" mass="42204">MSADTHPLPAAESTVVPVVLAVSMGHFLNDLMQSLIPASYPLLQGNLALSFTQIGLITLVFQGTGSILQPLIGLYTDRRPLPYALAAGMAATGAGLIALAHAGSFAMVLVSVALVGLGSAIFHPESSRIARLAAGMRPGFAQSLFQVGGNAGTALGPLAAAYIVMSRGQLSIQLFAGVALLGMLLLTIVGRWYVQVGADRLSARRSRLRQAVPLPAVVVRRGMILLIVLMMSKFIYSVSFSSYYTFYLMERFRLTPEQSQICLFIFLAAVAAGTIIGGPIGDRIGRRKVILWSIFGILPLTLMLPWLPLVPNVIVASVAGLMLASAFPAMVVYAQDLMPQNTGMVAGLLFGLAFGTAAFGAAALGVLADHWGIVAVYKICAFLPAIGVVAIFLPNPRVTH</sequence>
<accession>A0A3P5WS02</accession>
<dbReference type="InterPro" id="IPR036259">
    <property type="entry name" value="MFS_trans_sf"/>
</dbReference>
<dbReference type="PANTHER" id="PTHR43129">
    <property type="entry name" value="FOSMIDOMYCIN RESISTANCE PROTEIN"/>
    <property type="match status" value="1"/>
</dbReference>
<organism evidence="6 7">
    <name type="scientific">Pseudogemmobacter humi</name>
    <dbReference type="NCBI Taxonomy" id="2483812"/>
    <lineage>
        <taxon>Bacteria</taxon>
        <taxon>Pseudomonadati</taxon>
        <taxon>Pseudomonadota</taxon>
        <taxon>Alphaproteobacteria</taxon>
        <taxon>Rhodobacterales</taxon>
        <taxon>Paracoccaceae</taxon>
        <taxon>Pseudogemmobacter</taxon>
    </lineage>
</organism>
<dbReference type="Pfam" id="PF07690">
    <property type="entry name" value="MFS_1"/>
    <property type="match status" value="1"/>
</dbReference>
<feature type="transmembrane region" description="Helical" evidence="4">
    <location>
        <begin position="345"/>
        <end position="368"/>
    </location>
</feature>
<dbReference type="RefSeq" id="WP_124085112.1">
    <property type="nucleotide sequence ID" value="NZ_UXAW01000036.1"/>
</dbReference>
<reference evidence="6 7" key="1">
    <citation type="submission" date="2018-11" db="EMBL/GenBank/DDBJ databases">
        <authorList>
            <person name="Criscuolo A."/>
        </authorList>
    </citation>
    <scope>NUCLEOTIDE SEQUENCE [LARGE SCALE GENOMIC DNA]</scope>
    <source>
        <strain evidence="6">ACIP111625</strain>
    </source>
</reference>
<dbReference type="CDD" id="cd17478">
    <property type="entry name" value="MFS_FsR"/>
    <property type="match status" value="1"/>
</dbReference>
<evidence type="ECO:0000256" key="3">
    <source>
        <dbReference type="ARBA" id="ARBA00023136"/>
    </source>
</evidence>
<keyword evidence="1 4" id="KW-0812">Transmembrane</keyword>
<dbReference type="GO" id="GO:0005886">
    <property type="term" value="C:plasma membrane"/>
    <property type="evidence" value="ECO:0007669"/>
    <property type="project" value="TreeGrafter"/>
</dbReference>
<dbReference type="OrthoDB" id="9770492at2"/>
<dbReference type="InterPro" id="IPR020846">
    <property type="entry name" value="MFS_dom"/>
</dbReference>